<feature type="transmembrane region" description="Helical" evidence="6">
    <location>
        <begin position="266"/>
        <end position="285"/>
    </location>
</feature>
<reference evidence="8 9" key="1">
    <citation type="submission" date="2018-08" db="EMBL/GenBank/DDBJ databases">
        <title>Sequencing the genomes of 1000 actinobacteria strains.</title>
        <authorList>
            <person name="Klenk H.-P."/>
        </authorList>
    </citation>
    <scope>NUCLEOTIDE SEQUENCE [LARGE SCALE GENOMIC DNA]</scope>
    <source>
        <strain evidence="8 9">DSM 43927</strain>
    </source>
</reference>
<dbReference type="OrthoDB" id="9780560at2"/>
<evidence type="ECO:0000313" key="9">
    <source>
        <dbReference type="Proteomes" id="UP000256661"/>
    </source>
</evidence>
<evidence type="ECO:0000256" key="6">
    <source>
        <dbReference type="SAM" id="Phobius"/>
    </source>
</evidence>
<protein>
    <submittedName>
        <fullName evidence="8">FtsX-like permease family protein</fullName>
    </submittedName>
</protein>
<proteinExistence type="predicted"/>
<dbReference type="Proteomes" id="UP000256661">
    <property type="component" value="Unassembled WGS sequence"/>
</dbReference>
<accession>A0A3D9SW38</accession>
<name>A0A3D9SW38_9ACTN</name>
<keyword evidence="5 6" id="KW-0472">Membrane</keyword>
<dbReference type="PANTHER" id="PTHR43738">
    <property type="entry name" value="ABC TRANSPORTER, MEMBRANE PROTEIN"/>
    <property type="match status" value="1"/>
</dbReference>
<evidence type="ECO:0000256" key="5">
    <source>
        <dbReference type="ARBA" id="ARBA00023136"/>
    </source>
</evidence>
<keyword evidence="9" id="KW-1185">Reference proteome</keyword>
<evidence type="ECO:0000259" key="7">
    <source>
        <dbReference type="Pfam" id="PF02687"/>
    </source>
</evidence>
<dbReference type="EMBL" id="QTTT01000001">
    <property type="protein sequence ID" value="REE96794.1"/>
    <property type="molecule type" value="Genomic_DNA"/>
</dbReference>
<organism evidence="8 9">
    <name type="scientific">Thermomonospora umbrina</name>
    <dbReference type="NCBI Taxonomy" id="111806"/>
    <lineage>
        <taxon>Bacteria</taxon>
        <taxon>Bacillati</taxon>
        <taxon>Actinomycetota</taxon>
        <taxon>Actinomycetes</taxon>
        <taxon>Streptosporangiales</taxon>
        <taxon>Thermomonosporaceae</taxon>
        <taxon>Thermomonospora</taxon>
    </lineage>
</organism>
<dbReference type="PANTHER" id="PTHR43738:SF2">
    <property type="entry name" value="ABC TRANSPORTER PERMEASE"/>
    <property type="match status" value="1"/>
</dbReference>
<keyword evidence="4 6" id="KW-1133">Transmembrane helix</keyword>
<dbReference type="RefSeq" id="WP_116022386.1">
    <property type="nucleotide sequence ID" value="NZ_QTTT01000001.1"/>
</dbReference>
<evidence type="ECO:0000256" key="2">
    <source>
        <dbReference type="ARBA" id="ARBA00022475"/>
    </source>
</evidence>
<feature type="transmembrane region" description="Helical" evidence="6">
    <location>
        <begin position="175"/>
        <end position="200"/>
    </location>
</feature>
<dbReference type="InterPro" id="IPR003838">
    <property type="entry name" value="ABC3_permease_C"/>
</dbReference>
<keyword evidence="3 6" id="KW-0812">Transmembrane</keyword>
<feature type="transmembrane region" description="Helical" evidence="6">
    <location>
        <begin position="221"/>
        <end position="246"/>
    </location>
</feature>
<feature type="domain" description="ABC3 transporter permease C-terminal" evidence="7">
    <location>
        <begin position="183"/>
        <end position="293"/>
    </location>
</feature>
<dbReference type="AlphaFoldDB" id="A0A3D9SW38"/>
<evidence type="ECO:0000256" key="4">
    <source>
        <dbReference type="ARBA" id="ARBA00022989"/>
    </source>
</evidence>
<comment type="subcellular location">
    <subcellularLocation>
        <location evidence="1">Cell membrane</location>
        <topology evidence="1">Multi-pass membrane protein</topology>
    </subcellularLocation>
</comment>
<evidence type="ECO:0000256" key="1">
    <source>
        <dbReference type="ARBA" id="ARBA00004651"/>
    </source>
</evidence>
<dbReference type="InterPro" id="IPR051125">
    <property type="entry name" value="ABC-4/HrtB_transporter"/>
</dbReference>
<comment type="caution">
    <text evidence="8">The sequence shown here is derived from an EMBL/GenBank/DDBJ whole genome shotgun (WGS) entry which is preliminary data.</text>
</comment>
<gene>
    <name evidence="8" type="ORF">DFJ69_2243</name>
</gene>
<dbReference type="Pfam" id="PF02687">
    <property type="entry name" value="FtsX"/>
    <property type="match status" value="1"/>
</dbReference>
<keyword evidence="2" id="KW-1003">Cell membrane</keyword>
<sequence>MEPRPIGIAGPGRLPFSRTYPDQGHGSVAINTVPADRKAPAPKLLDGRRLRPGETGAVGLNQITRDSTVPDLGAGDTVRLYIDGRPATWRIVGIIEEREAAGGGVFTTEEAFAAATGRALQVNQLRLITDTHDERSRTTVANAVRQSLTDAGINVASSASISRTEAASAGHRGPVVLVIALPLGVVGVIGLASTMGANILERTREFAIMHAIGARPRTVRRIVIAEGTFLALTSCLIAALPALALTKVLGDALGNLFQKAPLPFQVPLYSIALWVALVILGAALATDTAATRASRITVREALTHL</sequence>
<evidence type="ECO:0000313" key="8">
    <source>
        <dbReference type="EMBL" id="REE96794.1"/>
    </source>
</evidence>
<evidence type="ECO:0000256" key="3">
    <source>
        <dbReference type="ARBA" id="ARBA00022692"/>
    </source>
</evidence>
<dbReference type="GO" id="GO:0005886">
    <property type="term" value="C:plasma membrane"/>
    <property type="evidence" value="ECO:0007669"/>
    <property type="project" value="UniProtKB-SubCell"/>
</dbReference>